<dbReference type="STRING" id="1921510.BSL82_08590"/>
<organism evidence="1 2">
    <name type="scientific">Tardibacter chloracetimidivorans</name>
    <dbReference type="NCBI Taxonomy" id="1921510"/>
    <lineage>
        <taxon>Bacteria</taxon>
        <taxon>Pseudomonadati</taxon>
        <taxon>Pseudomonadota</taxon>
        <taxon>Alphaproteobacteria</taxon>
        <taxon>Sphingomonadales</taxon>
        <taxon>Sphingomonadaceae</taxon>
        <taxon>Tardibacter</taxon>
    </lineage>
</organism>
<dbReference type="KEGG" id="sphj:BSL82_08590"/>
<accession>A0A1L3ZUQ0</accession>
<protein>
    <recommendedName>
        <fullName evidence="3">Cupin 2 conserved barrel domain-containing protein</fullName>
    </recommendedName>
</protein>
<name>A0A1L3ZUQ0_9SPHN</name>
<dbReference type="InterPro" id="IPR014710">
    <property type="entry name" value="RmlC-like_jellyroll"/>
</dbReference>
<gene>
    <name evidence="1" type="ORF">BSL82_08590</name>
</gene>
<dbReference type="Gene3D" id="2.60.120.10">
    <property type="entry name" value="Jelly Rolls"/>
    <property type="match status" value="1"/>
</dbReference>
<evidence type="ECO:0008006" key="3">
    <source>
        <dbReference type="Google" id="ProtNLM"/>
    </source>
</evidence>
<proteinExistence type="predicted"/>
<dbReference type="Proteomes" id="UP000182063">
    <property type="component" value="Chromosome"/>
</dbReference>
<evidence type="ECO:0000313" key="2">
    <source>
        <dbReference type="Proteomes" id="UP000182063"/>
    </source>
</evidence>
<sequence>MHRLVFRNDRIDVYSVRMNPGESSVYHRHRRDQLGIVLRSTRSLGQILGSQPQPNLSTRGAISYIPHSTIGALTHRVSTPFGREFWVIGIEFTQPGGPAATRAMAAPDQAVLDFPQGKITRVEIGPGSRQTVSGDLIVALTPGQLTIDREVRPLSLEEGAVKWIGGARARFTNPGRRPASLIVLTLADR</sequence>
<dbReference type="AlphaFoldDB" id="A0A1L3ZUQ0"/>
<keyword evidence="2" id="KW-1185">Reference proteome</keyword>
<dbReference type="EMBL" id="CP018221">
    <property type="protein sequence ID" value="API59361.1"/>
    <property type="molecule type" value="Genomic_DNA"/>
</dbReference>
<evidence type="ECO:0000313" key="1">
    <source>
        <dbReference type="EMBL" id="API59361.1"/>
    </source>
</evidence>
<reference evidence="2" key="1">
    <citation type="submission" date="2016-11" db="EMBL/GenBank/DDBJ databases">
        <title>Complete Genome Sequence of alachlor-degrading Sphingomonas sp. strain JJ-A5.</title>
        <authorList>
            <person name="Lee H."/>
            <person name="Ka J.-O."/>
        </authorList>
    </citation>
    <scope>NUCLEOTIDE SEQUENCE [LARGE SCALE GENOMIC DNA]</scope>
    <source>
        <strain evidence="2">JJ-A5</strain>
    </source>
</reference>